<reference evidence="7" key="1">
    <citation type="submission" date="2018-01" db="EMBL/GenBank/DDBJ databases">
        <authorList>
            <person name="Regsiter A."/>
            <person name="William W."/>
        </authorList>
    </citation>
    <scope>NUCLEOTIDE SEQUENCE</scope>
    <source>
        <strain evidence="7">TRIP AH-1</strain>
    </source>
</reference>
<evidence type="ECO:0000256" key="2">
    <source>
        <dbReference type="ARBA" id="ARBA00022723"/>
    </source>
</evidence>
<dbReference type="Pfam" id="PF00111">
    <property type="entry name" value="Fer2"/>
    <property type="match status" value="1"/>
</dbReference>
<dbReference type="InterPro" id="IPR036884">
    <property type="entry name" value="2Fe-2S-bd_dom_sf"/>
</dbReference>
<dbReference type="AlphaFoldDB" id="A0A445N0F7"/>
<dbReference type="InterPro" id="IPR002888">
    <property type="entry name" value="2Fe-2S-bd"/>
</dbReference>
<evidence type="ECO:0000256" key="1">
    <source>
        <dbReference type="ARBA" id="ARBA00022714"/>
    </source>
</evidence>
<keyword evidence="2" id="KW-0479">Metal-binding</keyword>
<dbReference type="EMBL" id="OJIN01000192">
    <property type="protein sequence ID" value="SPD75226.1"/>
    <property type="molecule type" value="Genomic_DNA"/>
</dbReference>
<evidence type="ECO:0000256" key="3">
    <source>
        <dbReference type="ARBA" id="ARBA00023002"/>
    </source>
</evidence>
<dbReference type="InterPro" id="IPR006058">
    <property type="entry name" value="2Fe2S_fd_BS"/>
</dbReference>
<keyword evidence="3 7" id="KW-0560">Oxidoreductase</keyword>
<dbReference type="InterPro" id="IPR051452">
    <property type="entry name" value="Diverse_Oxidoreductases"/>
</dbReference>
<dbReference type="SUPFAM" id="SSF54292">
    <property type="entry name" value="2Fe-2S ferredoxin-like"/>
    <property type="match status" value="1"/>
</dbReference>
<dbReference type="FunFam" id="1.10.150.120:FF:000003">
    <property type="entry name" value="Carbon monoxide dehydrogenase, small subunit"/>
    <property type="match status" value="1"/>
</dbReference>
<evidence type="ECO:0000256" key="4">
    <source>
        <dbReference type="ARBA" id="ARBA00023004"/>
    </source>
</evidence>
<dbReference type="PROSITE" id="PS00197">
    <property type="entry name" value="2FE2S_FER_1"/>
    <property type="match status" value="1"/>
</dbReference>
<evidence type="ECO:0000313" key="7">
    <source>
        <dbReference type="EMBL" id="SPD75226.1"/>
    </source>
</evidence>
<dbReference type="GO" id="GO:0043795">
    <property type="term" value="F:glyceraldehyde oxidoreductase activity"/>
    <property type="evidence" value="ECO:0007669"/>
    <property type="project" value="UniProtKB-EC"/>
</dbReference>
<gene>
    <name evidence="7" type="primary">cutC</name>
    <name evidence="7" type="ORF">PITCH_A50028</name>
</gene>
<dbReference type="FunFam" id="3.10.20.30:FF:000020">
    <property type="entry name" value="Xanthine dehydrogenase iron-sulfur subunit"/>
    <property type="match status" value="1"/>
</dbReference>
<evidence type="ECO:0000256" key="5">
    <source>
        <dbReference type="ARBA" id="ARBA00023014"/>
    </source>
</evidence>
<name>A0A445N0F7_9BACT</name>
<evidence type="ECO:0000259" key="6">
    <source>
        <dbReference type="PROSITE" id="PS51085"/>
    </source>
</evidence>
<dbReference type="InterPro" id="IPR012675">
    <property type="entry name" value="Beta-grasp_dom_sf"/>
</dbReference>
<dbReference type="EC" id="1.2.99.8" evidence="7"/>
<dbReference type="GO" id="GO:0051537">
    <property type="term" value="F:2 iron, 2 sulfur cluster binding"/>
    <property type="evidence" value="ECO:0007669"/>
    <property type="project" value="UniProtKB-KW"/>
</dbReference>
<sequence>MKKYKLCLTVNGIDYMLEVNAGETLQDVIRDHLNLTGTKTGCDSGACGACTVLMDGMAIKSCLVLALQAEGRKILTIEGLAQDGALHPLQEAFVENWAIQCGYCTPGMILTSKALLDENPNPSGDDIRMYLSGNFCRCTGYQKIIDAVSSVRPLQGGRHGKK</sequence>
<dbReference type="Gene3D" id="1.10.150.120">
    <property type="entry name" value="[2Fe-2S]-binding domain"/>
    <property type="match status" value="1"/>
</dbReference>
<protein>
    <submittedName>
        <fullName evidence="7">Glyceraldehyde dehydrogenase small chain</fullName>
        <ecNumber evidence="7">1.2.99.8</ecNumber>
    </submittedName>
</protein>
<dbReference type="Gene3D" id="3.10.20.30">
    <property type="match status" value="1"/>
</dbReference>
<keyword evidence="1" id="KW-0001">2Fe-2S</keyword>
<feature type="domain" description="2Fe-2S ferredoxin-type" evidence="6">
    <location>
        <begin position="4"/>
        <end position="80"/>
    </location>
</feature>
<dbReference type="PANTHER" id="PTHR44379">
    <property type="entry name" value="OXIDOREDUCTASE WITH IRON-SULFUR SUBUNIT"/>
    <property type="match status" value="1"/>
</dbReference>
<dbReference type="PANTHER" id="PTHR44379:SF8">
    <property type="entry name" value="XANTHINE DEHYDROGENASE IRON-SULFUR-BINDING SUBUNIT XDHC-RELATED"/>
    <property type="match status" value="1"/>
</dbReference>
<accession>A0A445N0F7</accession>
<proteinExistence type="predicted"/>
<dbReference type="GO" id="GO:0046872">
    <property type="term" value="F:metal ion binding"/>
    <property type="evidence" value="ECO:0007669"/>
    <property type="project" value="UniProtKB-KW"/>
</dbReference>
<dbReference type="PROSITE" id="PS51085">
    <property type="entry name" value="2FE2S_FER_2"/>
    <property type="match status" value="1"/>
</dbReference>
<dbReference type="Pfam" id="PF01799">
    <property type="entry name" value="Fer2_2"/>
    <property type="match status" value="1"/>
</dbReference>
<organism evidence="7">
    <name type="scientific">uncultured Desulfobacterium sp</name>
    <dbReference type="NCBI Taxonomy" id="201089"/>
    <lineage>
        <taxon>Bacteria</taxon>
        <taxon>Pseudomonadati</taxon>
        <taxon>Thermodesulfobacteriota</taxon>
        <taxon>Desulfobacteria</taxon>
        <taxon>Desulfobacterales</taxon>
        <taxon>Desulfobacteriaceae</taxon>
        <taxon>Desulfobacterium</taxon>
        <taxon>environmental samples</taxon>
    </lineage>
</organism>
<keyword evidence="5" id="KW-0411">Iron-sulfur</keyword>
<keyword evidence="4" id="KW-0408">Iron</keyword>
<dbReference type="InterPro" id="IPR001041">
    <property type="entry name" value="2Fe-2S_ferredoxin-type"/>
</dbReference>
<dbReference type="SUPFAM" id="SSF47741">
    <property type="entry name" value="CO dehydrogenase ISP C-domain like"/>
    <property type="match status" value="1"/>
</dbReference>
<dbReference type="InterPro" id="IPR036010">
    <property type="entry name" value="2Fe-2S_ferredoxin-like_sf"/>
</dbReference>
<dbReference type="CDD" id="cd00207">
    <property type="entry name" value="fer2"/>
    <property type="match status" value="1"/>
</dbReference>